<dbReference type="InterPro" id="IPR035965">
    <property type="entry name" value="PAS-like_dom_sf"/>
</dbReference>
<evidence type="ECO:0000313" key="8">
    <source>
        <dbReference type="EMBL" id="CAH2054643.1"/>
    </source>
</evidence>
<dbReference type="PANTHER" id="PTHR23043">
    <property type="entry name" value="HYPOXIA-INDUCIBLE FACTOR 1 ALPHA"/>
    <property type="match status" value="1"/>
</dbReference>
<reference evidence="8" key="1">
    <citation type="submission" date="2022-03" db="EMBL/GenBank/DDBJ databases">
        <authorList>
            <person name="Martin H S."/>
        </authorList>
    </citation>
    <scope>NUCLEOTIDE SEQUENCE</scope>
</reference>
<evidence type="ECO:0000256" key="5">
    <source>
        <dbReference type="ARBA" id="ARBA00023242"/>
    </source>
</evidence>
<dbReference type="PANTHER" id="PTHR23043:SF39">
    <property type="entry name" value="DYSFUSION, ISOFORM D"/>
    <property type="match status" value="1"/>
</dbReference>
<evidence type="ECO:0000256" key="1">
    <source>
        <dbReference type="ARBA" id="ARBA00004123"/>
    </source>
</evidence>
<gene>
    <name evidence="8" type="ORF">IPOD504_LOCUS8718</name>
</gene>
<dbReference type="Proteomes" id="UP000837857">
    <property type="component" value="Chromosome 21"/>
</dbReference>
<evidence type="ECO:0000256" key="4">
    <source>
        <dbReference type="ARBA" id="ARBA00023163"/>
    </source>
</evidence>
<feature type="non-terminal residue" evidence="8">
    <location>
        <position position="1"/>
    </location>
</feature>
<feature type="domain" description="PAS" evidence="6">
    <location>
        <begin position="84"/>
        <end position="147"/>
    </location>
</feature>
<keyword evidence="3" id="KW-0238">DNA-binding</keyword>
<comment type="subcellular location">
    <subcellularLocation>
        <location evidence="1">Nucleus</location>
    </subcellularLocation>
</comment>
<proteinExistence type="predicted"/>
<dbReference type="Gene3D" id="3.30.450.20">
    <property type="entry name" value="PAS domain"/>
    <property type="match status" value="1"/>
</dbReference>
<keyword evidence="9" id="KW-1185">Reference proteome</keyword>
<dbReference type="Pfam" id="PF23183">
    <property type="entry name" value="bHLH_NPAS4"/>
    <property type="match status" value="1"/>
</dbReference>
<organism evidence="8 9">
    <name type="scientific">Iphiclides podalirius</name>
    <name type="common">scarce swallowtail</name>
    <dbReference type="NCBI Taxonomy" id="110791"/>
    <lineage>
        <taxon>Eukaryota</taxon>
        <taxon>Metazoa</taxon>
        <taxon>Ecdysozoa</taxon>
        <taxon>Arthropoda</taxon>
        <taxon>Hexapoda</taxon>
        <taxon>Insecta</taxon>
        <taxon>Pterygota</taxon>
        <taxon>Neoptera</taxon>
        <taxon>Endopterygota</taxon>
        <taxon>Lepidoptera</taxon>
        <taxon>Glossata</taxon>
        <taxon>Ditrysia</taxon>
        <taxon>Papilionoidea</taxon>
        <taxon>Papilionidae</taxon>
        <taxon>Papilioninae</taxon>
        <taxon>Iphiclides</taxon>
    </lineage>
</organism>
<keyword evidence="2" id="KW-0805">Transcription regulation</keyword>
<dbReference type="SUPFAM" id="SSF55785">
    <property type="entry name" value="PYP-like sensor domain (PAS domain)"/>
    <property type="match status" value="1"/>
</dbReference>
<evidence type="ECO:0000259" key="6">
    <source>
        <dbReference type="PROSITE" id="PS50112"/>
    </source>
</evidence>
<feature type="domain" description="BHLH" evidence="7">
    <location>
        <begin position="5"/>
        <end position="58"/>
    </location>
</feature>
<dbReference type="CDD" id="cd00130">
    <property type="entry name" value="PAS"/>
    <property type="match status" value="1"/>
</dbReference>
<dbReference type="InterPro" id="IPR011598">
    <property type="entry name" value="bHLH_dom"/>
</dbReference>
<dbReference type="PROSITE" id="PS50888">
    <property type="entry name" value="BHLH"/>
    <property type="match status" value="1"/>
</dbReference>
<dbReference type="CDD" id="cd19697">
    <property type="entry name" value="bHLH-PAS_NPAS4_PASD10"/>
    <property type="match status" value="1"/>
</dbReference>
<dbReference type="PROSITE" id="PS50112">
    <property type="entry name" value="PAS"/>
    <property type="match status" value="1"/>
</dbReference>
<evidence type="ECO:0000256" key="2">
    <source>
        <dbReference type="ARBA" id="ARBA00023015"/>
    </source>
</evidence>
<dbReference type="EMBL" id="OW152833">
    <property type="protein sequence ID" value="CAH2054643.1"/>
    <property type="molecule type" value="Genomic_DNA"/>
</dbReference>
<dbReference type="InterPro" id="IPR056192">
    <property type="entry name" value="bHLH_NPAS4"/>
</dbReference>
<evidence type="ECO:0000259" key="7">
    <source>
        <dbReference type="PROSITE" id="PS50888"/>
    </source>
</evidence>
<evidence type="ECO:0000256" key="3">
    <source>
        <dbReference type="ARBA" id="ARBA00023125"/>
    </source>
</evidence>
<dbReference type="SMART" id="SM00091">
    <property type="entry name" value="PAS"/>
    <property type="match status" value="1"/>
</dbReference>
<protein>
    <recommendedName>
        <fullName evidence="10">Neuronal PAS domain-containing protein 4</fullName>
    </recommendedName>
</protein>
<keyword evidence="5" id="KW-0539">Nucleus</keyword>
<accession>A0ABN8IK12</accession>
<keyword evidence="4" id="KW-0804">Transcription</keyword>
<dbReference type="InterPro" id="IPR000014">
    <property type="entry name" value="PAS"/>
</dbReference>
<evidence type="ECO:0008006" key="10">
    <source>
        <dbReference type="Google" id="ProtNLM"/>
    </source>
</evidence>
<name>A0ABN8IK12_9NEOP</name>
<evidence type="ECO:0000313" key="9">
    <source>
        <dbReference type="Proteomes" id="UP000837857"/>
    </source>
</evidence>
<sequence>MGRFDQGKSTKGASKLRRDLINAEIANLRDLLPLPPSTRQRLSQLQLMALVCVYVRKSNYFQQVFKRFDINQQPPTSSNFGFSKALNGFLMMMTQNGKLLYISDNAAEYLGHSMEDLLIHGDSVYDVIDKQDHQAVRSELSRAPSDGEDRVFLCRMNVARNARRQMRFGDQKVSDLP</sequence>